<dbReference type="RefSeq" id="WP_218632495.1">
    <property type="nucleotide sequence ID" value="NZ_JAHVAH010000001.1"/>
</dbReference>
<gene>
    <name evidence="1" type="ORF">KTQ36_04250</name>
</gene>
<sequence length="180" mass="20405">MIQSSSVASAIAAFRARDRDGAVGQLWKALDSVSGSGDHYLSIVDLARELGEVEIALRAADRARDTNPSDLQLRLKYWHVLSRYNREDEVQRDLQTSSAAQRNNPAVAEVRATLAMERGDFDEAMKLARWLTANGPFPERGWFWLSTMKRFERDDPDIALMEHFISGARRDDPHARSMKD</sequence>
<keyword evidence="2" id="KW-1185">Reference proteome</keyword>
<dbReference type="Proteomes" id="UP000698028">
    <property type="component" value="Unassembled WGS sequence"/>
</dbReference>
<protein>
    <recommendedName>
        <fullName evidence="3">Tetratricopeptide repeat protein</fullName>
    </recommendedName>
</protein>
<evidence type="ECO:0000313" key="1">
    <source>
        <dbReference type="EMBL" id="MBW0144507.1"/>
    </source>
</evidence>
<evidence type="ECO:0008006" key="3">
    <source>
        <dbReference type="Google" id="ProtNLM"/>
    </source>
</evidence>
<reference evidence="1 2" key="1">
    <citation type="submission" date="2021-07" db="EMBL/GenBank/DDBJ databases">
        <title>The draft genome sequence of Sphingomicrobium sp. B8.</title>
        <authorList>
            <person name="Mu L."/>
        </authorList>
    </citation>
    <scope>NUCLEOTIDE SEQUENCE [LARGE SCALE GENOMIC DNA]</scope>
    <source>
        <strain evidence="1 2">B8</strain>
    </source>
</reference>
<evidence type="ECO:0000313" key="2">
    <source>
        <dbReference type="Proteomes" id="UP000698028"/>
    </source>
</evidence>
<accession>A0ABS6V4N5</accession>
<organism evidence="1 2">
    <name type="scientific">Sphingomicrobium clamense</name>
    <dbReference type="NCBI Taxonomy" id="2851013"/>
    <lineage>
        <taxon>Bacteria</taxon>
        <taxon>Pseudomonadati</taxon>
        <taxon>Pseudomonadota</taxon>
        <taxon>Alphaproteobacteria</taxon>
        <taxon>Sphingomonadales</taxon>
        <taxon>Sphingomonadaceae</taxon>
        <taxon>Sphingomicrobium</taxon>
    </lineage>
</organism>
<name>A0ABS6V4N5_9SPHN</name>
<dbReference type="EMBL" id="JAHVAH010000001">
    <property type="protein sequence ID" value="MBW0144507.1"/>
    <property type="molecule type" value="Genomic_DNA"/>
</dbReference>
<proteinExistence type="predicted"/>
<comment type="caution">
    <text evidence="1">The sequence shown here is derived from an EMBL/GenBank/DDBJ whole genome shotgun (WGS) entry which is preliminary data.</text>
</comment>